<dbReference type="GO" id="GO:0016020">
    <property type="term" value="C:membrane"/>
    <property type="evidence" value="ECO:0007669"/>
    <property type="project" value="UniProtKB-SubCell"/>
</dbReference>
<keyword evidence="21" id="KW-1185">Reference proteome</keyword>
<evidence type="ECO:0000256" key="9">
    <source>
        <dbReference type="ARBA" id="ARBA00022801"/>
    </source>
</evidence>
<evidence type="ECO:0000256" key="12">
    <source>
        <dbReference type="ARBA" id="ARBA00022989"/>
    </source>
</evidence>
<evidence type="ECO:0000256" key="13">
    <source>
        <dbReference type="ARBA" id="ARBA00023049"/>
    </source>
</evidence>
<dbReference type="Proteomes" id="UP000019335">
    <property type="component" value="Chromosome 8"/>
</dbReference>
<dbReference type="InterPro" id="IPR003959">
    <property type="entry name" value="ATPase_AAA_core"/>
</dbReference>
<keyword evidence="9" id="KW-0378">Hydrolase</keyword>
<feature type="domain" description="AAA+ ATPase" evidence="19">
    <location>
        <begin position="349"/>
        <end position="489"/>
    </location>
</feature>
<dbReference type="InterPro" id="IPR027417">
    <property type="entry name" value="P-loop_NTPase"/>
</dbReference>
<keyword evidence="14 17" id="KW-0472">Membrane</keyword>
<evidence type="ECO:0000256" key="7">
    <source>
        <dbReference type="ARBA" id="ARBA00022723"/>
    </source>
</evidence>
<evidence type="ECO:0000256" key="6">
    <source>
        <dbReference type="ARBA" id="ARBA00022692"/>
    </source>
</evidence>
<evidence type="ECO:0000256" key="14">
    <source>
        <dbReference type="ARBA" id="ARBA00023136"/>
    </source>
</evidence>
<dbReference type="AlphaFoldDB" id="W7U1P6"/>
<dbReference type="GO" id="GO:0010304">
    <property type="term" value="P:PSII associated light-harvesting complex II catabolic process"/>
    <property type="evidence" value="ECO:0007669"/>
    <property type="project" value="UniProtKB-ARBA"/>
</dbReference>
<dbReference type="GO" id="GO:0004176">
    <property type="term" value="F:ATP-dependent peptidase activity"/>
    <property type="evidence" value="ECO:0007669"/>
    <property type="project" value="TreeGrafter"/>
</dbReference>
<protein>
    <submittedName>
        <fullName evidence="20">Atp-dependent metalloprotease</fullName>
    </submittedName>
</protein>
<dbReference type="InterPro" id="IPR003960">
    <property type="entry name" value="ATPase_AAA_CS"/>
</dbReference>
<dbReference type="SUPFAM" id="SSF52540">
    <property type="entry name" value="P-loop containing nucleoside triphosphate hydrolases"/>
    <property type="match status" value="1"/>
</dbReference>
<accession>W7U1P6</accession>
<comment type="subcellular location">
    <subcellularLocation>
        <location evidence="2">Membrane</location>
    </subcellularLocation>
</comment>
<evidence type="ECO:0000256" key="16">
    <source>
        <dbReference type="SAM" id="MobiDB-lite"/>
    </source>
</evidence>
<keyword evidence="10" id="KW-0862">Zinc</keyword>
<dbReference type="Gene3D" id="1.10.8.60">
    <property type="match status" value="1"/>
</dbReference>
<dbReference type="OrthoDB" id="1413014at2759"/>
<dbReference type="PANTHER" id="PTHR23076">
    <property type="entry name" value="METALLOPROTEASE M41 FTSH"/>
    <property type="match status" value="1"/>
</dbReference>
<evidence type="ECO:0000256" key="3">
    <source>
        <dbReference type="ARBA" id="ARBA00010044"/>
    </source>
</evidence>
<dbReference type="SMART" id="SM00382">
    <property type="entry name" value="AAA"/>
    <property type="match status" value="1"/>
</dbReference>
<feature type="region of interest" description="Disordered" evidence="16">
    <location>
        <begin position="85"/>
        <end position="130"/>
    </location>
</feature>
<evidence type="ECO:0000256" key="15">
    <source>
        <dbReference type="RuleBase" id="RU003651"/>
    </source>
</evidence>
<comment type="similarity">
    <text evidence="3">In the C-terminal section; belongs to the peptidase M41 family.</text>
</comment>
<comment type="caution">
    <text evidence="20">The sequence shown here is derived from an EMBL/GenBank/DDBJ whole genome shotgun (WGS) entry which is preliminary data.</text>
</comment>
<dbReference type="Gene3D" id="3.40.50.300">
    <property type="entry name" value="P-loop containing nucleotide triphosphate hydrolases"/>
    <property type="match status" value="1"/>
</dbReference>
<dbReference type="GO" id="GO:0016887">
    <property type="term" value="F:ATP hydrolysis activity"/>
    <property type="evidence" value="ECO:0007669"/>
    <property type="project" value="InterPro"/>
</dbReference>
<dbReference type="CDD" id="cd19501">
    <property type="entry name" value="RecA-like_FtsH"/>
    <property type="match status" value="1"/>
</dbReference>
<keyword evidence="18" id="KW-0732">Signal</keyword>
<keyword evidence="12 17" id="KW-1133">Transmembrane helix</keyword>
<dbReference type="Pfam" id="PF17862">
    <property type="entry name" value="AAA_lid_3"/>
    <property type="match status" value="1"/>
</dbReference>
<dbReference type="PROSITE" id="PS00674">
    <property type="entry name" value="AAA"/>
    <property type="match status" value="1"/>
</dbReference>
<dbReference type="Pfam" id="PF00004">
    <property type="entry name" value="AAA"/>
    <property type="match status" value="1"/>
</dbReference>
<proteinExistence type="inferred from homology"/>
<dbReference type="GO" id="GO:0008237">
    <property type="term" value="F:metallopeptidase activity"/>
    <property type="evidence" value="ECO:0007669"/>
    <property type="project" value="UniProtKB-KW"/>
</dbReference>
<feature type="signal peptide" evidence="18">
    <location>
        <begin position="1"/>
        <end position="37"/>
    </location>
</feature>
<dbReference type="EMBL" id="AZIL01000614">
    <property type="protein sequence ID" value="EWM26544.1"/>
    <property type="molecule type" value="Genomic_DNA"/>
</dbReference>
<evidence type="ECO:0000256" key="2">
    <source>
        <dbReference type="ARBA" id="ARBA00004370"/>
    </source>
</evidence>
<evidence type="ECO:0000256" key="1">
    <source>
        <dbReference type="ARBA" id="ARBA00001947"/>
    </source>
</evidence>
<dbReference type="GO" id="GO:0006508">
    <property type="term" value="P:proteolysis"/>
    <property type="evidence" value="ECO:0007669"/>
    <property type="project" value="UniProtKB-KW"/>
</dbReference>
<dbReference type="PANTHER" id="PTHR23076:SF97">
    <property type="entry name" value="ATP-DEPENDENT ZINC METALLOPROTEASE YME1L1"/>
    <property type="match status" value="1"/>
</dbReference>
<evidence type="ECO:0000256" key="11">
    <source>
        <dbReference type="ARBA" id="ARBA00022840"/>
    </source>
</evidence>
<feature type="chain" id="PRO_5004904115" evidence="18">
    <location>
        <begin position="38"/>
        <end position="579"/>
    </location>
</feature>
<keyword evidence="13 20" id="KW-0482">Metalloprotease</keyword>
<keyword evidence="6 17" id="KW-0812">Transmembrane</keyword>
<keyword evidence="11 15" id="KW-0067">ATP-binding</keyword>
<comment type="cofactor">
    <cofactor evidence="1">
        <name>Zn(2+)</name>
        <dbReference type="ChEBI" id="CHEBI:29105"/>
    </cofactor>
</comment>
<evidence type="ECO:0000256" key="10">
    <source>
        <dbReference type="ARBA" id="ARBA00022833"/>
    </source>
</evidence>
<evidence type="ECO:0000256" key="18">
    <source>
        <dbReference type="SAM" id="SignalP"/>
    </source>
</evidence>
<dbReference type="GO" id="GO:0005524">
    <property type="term" value="F:ATP binding"/>
    <property type="evidence" value="ECO:0007669"/>
    <property type="project" value="UniProtKB-KW"/>
</dbReference>
<dbReference type="FunFam" id="1.10.8.60:FF:000001">
    <property type="entry name" value="ATP-dependent zinc metalloprotease FtsH"/>
    <property type="match status" value="1"/>
</dbReference>
<organism evidence="20 21">
    <name type="scientific">Nannochloropsis gaditana</name>
    <dbReference type="NCBI Taxonomy" id="72520"/>
    <lineage>
        <taxon>Eukaryota</taxon>
        <taxon>Sar</taxon>
        <taxon>Stramenopiles</taxon>
        <taxon>Ochrophyta</taxon>
        <taxon>Eustigmatophyceae</taxon>
        <taxon>Eustigmatales</taxon>
        <taxon>Monodopsidaceae</taxon>
        <taxon>Nannochloropsis</taxon>
    </lineage>
</organism>
<keyword evidence="8 15" id="KW-0547">Nucleotide-binding</keyword>
<gene>
    <name evidence="20" type="ORF">Naga_100409g4</name>
</gene>
<dbReference type="GO" id="GO:0046872">
    <property type="term" value="F:metal ion binding"/>
    <property type="evidence" value="ECO:0007669"/>
    <property type="project" value="UniProtKB-KW"/>
</dbReference>
<dbReference type="InterPro" id="IPR003593">
    <property type="entry name" value="AAA+_ATPase"/>
</dbReference>
<reference evidence="20 21" key="1">
    <citation type="journal article" date="2014" name="Mol. Plant">
        <title>Chromosome Scale Genome Assembly and Transcriptome Profiling of Nannochloropsis gaditana in Nitrogen Depletion.</title>
        <authorList>
            <person name="Corteggiani Carpinelli E."/>
            <person name="Telatin A."/>
            <person name="Vitulo N."/>
            <person name="Forcato C."/>
            <person name="D'Angelo M."/>
            <person name="Schiavon R."/>
            <person name="Vezzi A."/>
            <person name="Giacometti G.M."/>
            <person name="Morosinotto T."/>
            <person name="Valle G."/>
        </authorList>
    </citation>
    <scope>NUCLEOTIDE SEQUENCE [LARGE SCALE GENOMIC DNA]</scope>
    <source>
        <strain evidence="20 21">B-31</strain>
    </source>
</reference>
<keyword evidence="7" id="KW-0479">Metal-binding</keyword>
<evidence type="ECO:0000256" key="8">
    <source>
        <dbReference type="ARBA" id="ARBA00022741"/>
    </source>
</evidence>
<evidence type="ECO:0000313" key="21">
    <source>
        <dbReference type="Proteomes" id="UP000019335"/>
    </source>
</evidence>
<dbReference type="FunFam" id="3.40.50.300:FF:000001">
    <property type="entry name" value="ATP-dependent zinc metalloprotease FtsH"/>
    <property type="match status" value="1"/>
</dbReference>
<evidence type="ECO:0000256" key="5">
    <source>
        <dbReference type="ARBA" id="ARBA00022670"/>
    </source>
</evidence>
<dbReference type="InterPro" id="IPR041569">
    <property type="entry name" value="AAA_lid_3"/>
</dbReference>
<evidence type="ECO:0000313" key="20">
    <source>
        <dbReference type="EMBL" id="EWM26544.1"/>
    </source>
</evidence>
<evidence type="ECO:0000256" key="17">
    <source>
        <dbReference type="SAM" id="Phobius"/>
    </source>
</evidence>
<comment type="similarity">
    <text evidence="15">Belongs to the AAA ATPase family.</text>
</comment>
<evidence type="ECO:0000259" key="19">
    <source>
        <dbReference type="SMART" id="SM00382"/>
    </source>
</evidence>
<sequence length="579" mass="63398">MPRRRSLPAVKASIPSLCPVRTLASVSLLLFIGPSRAFTSPKPQISLPSCRGQSIAALTTRPSVHTFQQLGNTILSWPSLTTRRPSLTSLPSRASRIQRAATAGEDDSSSKSSGNTGQKNKGLRNNNRQRRPQIFIKKLQAFMGRFRTFIRSKMMLKVNGRPILKVTGWHASFALMLAFVLLSSVMRGSGRAGRGVSPAEVPYSDFLKLVKEHGPDVVSRLRIAPDRFDFLMNGAPSFTRPVKAHPALLFFLDKYNIPFYAGSPSSKSLVAFLLLNLLPFAWIFLSMGMGRRMYGDMAGSVGKNAEENNIDRSLTFDDVAGIDRAKREVRELVDMLKSPQKYGKLGARLPKGILLAGPPGTGKTLLARALASEAGVPFLYSAGSEFVEMFVGRGAARIRTLFQKAQKQAPCIIFLDELDTLGKQRSLRLGGSNDEVEQTLNQLLACMDGLDSNQSGVIVIAATNRYEILDDALTRPGRLDRIVRVELPDRSGREAILRVHTRKTPLEHDADLGKIAQLTPGMSGADLAGLVNEAAIRAVRRSSPMVGQVDLDLAVKDFFRSRGTEAEKSWKRLVGNVMG</sequence>
<comment type="similarity">
    <text evidence="4">In the N-terminal section; belongs to the AAA ATPase family.</text>
</comment>
<keyword evidence="5 20" id="KW-0645">Protease</keyword>
<feature type="transmembrane region" description="Helical" evidence="17">
    <location>
        <begin position="269"/>
        <end position="287"/>
    </location>
</feature>
<evidence type="ECO:0000256" key="4">
    <source>
        <dbReference type="ARBA" id="ARBA00010550"/>
    </source>
</evidence>
<feature type="compositionally biased region" description="Polar residues" evidence="16">
    <location>
        <begin position="110"/>
        <end position="126"/>
    </location>
</feature>
<name>W7U1P6_9STRA</name>